<dbReference type="RefSeq" id="WP_301220625.1">
    <property type="nucleotide sequence ID" value="NZ_JAROCB010000006.1"/>
</dbReference>
<feature type="domain" description="Prepilin type IV endopeptidase peptidase" evidence="2">
    <location>
        <begin position="18"/>
        <end position="115"/>
    </location>
</feature>
<dbReference type="Gene3D" id="1.20.120.1220">
    <property type="match status" value="1"/>
</dbReference>
<feature type="transmembrane region" description="Helical" evidence="1">
    <location>
        <begin position="59"/>
        <end position="83"/>
    </location>
</feature>
<reference evidence="3" key="1">
    <citation type="submission" date="2023-03" db="EMBL/GenBank/DDBJ databases">
        <title>MT1 and MT2 Draft Genomes of Novel Species.</title>
        <authorList>
            <person name="Venkateswaran K."/>
        </authorList>
    </citation>
    <scope>NUCLEOTIDE SEQUENCE</scope>
    <source>
        <strain evidence="3">F6_8S_P_1A</strain>
    </source>
</reference>
<keyword evidence="4" id="KW-1185">Reference proteome</keyword>
<sequence>MGELLAGGTGVPFTAAAVAAAGFLVLAAVDIRTGLIHGKVVVGLGALVVGALGHDGVSATQVITAALAAATAFGFYLTGWFAGGFGGGDVKAAPLLALPFGASSLALGLGVVLLALGAHLLLTYTIRPHRDDALPHAPAMAIAAAVGAAALLAGTG</sequence>
<accession>A0ABT8J4T3</accession>
<feature type="transmembrane region" description="Helical" evidence="1">
    <location>
        <begin position="6"/>
        <end position="29"/>
    </location>
</feature>
<proteinExistence type="predicted"/>
<evidence type="ECO:0000313" key="4">
    <source>
        <dbReference type="Proteomes" id="UP001174210"/>
    </source>
</evidence>
<evidence type="ECO:0000313" key="3">
    <source>
        <dbReference type="EMBL" id="MDN4599279.1"/>
    </source>
</evidence>
<keyword evidence="1" id="KW-0472">Membrane</keyword>
<name>A0ABT8J4T3_9MICO</name>
<dbReference type="EMBL" id="JAROCB010000006">
    <property type="protein sequence ID" value="MDN4599279.1"/>
    <property type="molecule type" value="Genomic_DNA"/>
</dbReference>
<feature type="transmembrane region" description="Helical" evidence="1">
    <location>
        <begin position="133"/>
        <end position="153"/>
    </location>
</feature>
<dbReference type="InterPro" id="IPR000045">
    <property type="entry name" value="Prepilin_IV_endopep_pep"/>
</dbReference>
<gene>
    <name evidence="3" type="ORF">P5G59_19160</name>
</gene>
<dbReference type="Proteomes" id="UP001174210">
    <property type="component" value="Unassembled WGS sequence"/>
</dbReference>
<comment type="caution">
    <text evidence="3">The sequence shown here is derived from an EMBL/GenBank/DDBJ whole genome shotgun (WGS) entry which is preliminary data.</text>
</comment>
<protein>
    <recommendedName>
        <fullName evidence="2">Prepilin type IV endopeptidase peptidase domain-containing protein</fullName>
    </recommendedName>
</protein>
<organism evidence="3 4">
    <name type="scientific">Leifsonia virtsii</name>
    <dbReference type="NCBI Taxonomy" id="3035915"/>
    <lineage>
        <taxon>Bacteria</taxon>
        <taxon>Bacillati</taxon>
        <taxon>Actinomycetota</taxon>
        <taxon>Actinomycetes</taxon>
        <taxon>Micrococcales</taxon>
        <taxon>Microbacteriaceae</taxon>
        <taxon>Leifsonia</taxon>
    </lineage>
</organism>
<feature type="transmembrane region" description="Helical" evidence="1">
    <location>
        <begin position="95"/>
        <end position="121"/>
    </location>
</feature>
<keyword evidence="1" id="KW-0812">Transmembrane</keyword>
<dbReference type="Pfam" id="PF01478">
    <property type="entry name" value="Peptidase_A24"/>
    <property type="match status" value="1"/>
</dbReference>
<evidence type="ECO:0000256" key="1">
    <source>
        <dbReference type="SAM" id="Phobius"/>
    </source>
</evidence>
<keyword evidence="1" id="KW-1133">Transmembrane helix</keyword>
<evidence type="ECO:0000259" key="2">
    <source>
        <dbReference type="Pfam" id="PF01478"/>
    </source>
</evidence>
<feature type="transmembrane region" description="Helical" evidence="1">
    <location>
        <begin position="36"/>
        <end position="53"/>
    </location>
</feature>